<dbReference type="EMBL" id="JBANAX010000489">
    <property type="protein sequence ID" value="KAL1207023.1"/>
    <property type="molecule type" value="Genomic_DNA"/>
</dbReference>
<sequence length="154" mass="16846">MEMKALNPFEELFSKRENRPPLICGTLLQFFQQFTGINVVMFYTQVLFQTMGSGNNASLISTVVTNGVNALATIFSIFMVDIGGMKCLLIEGAFQIVVTQMTIGGILSAHLKLVGPITGHSVPHLCVNSSFILIDVSECNLHHTFYMCTSTYGA</sequence>
<dbReference type="PANTHER" id="PTHR23500">
    <property type="entry name" value="SOLUTE CARRIER FAMILY 2, FACILITATED GLUCOSE TRANSPORTER"/>
    <property type="match status" value="1"/>
</dbReference>
<dbReference type="GO" id="GO:0016020">
    <property type="term" value="C:membrane"/>
    <property type="evidence" value="ECO:0007669"/>
    <property type="project" value="UniProtKB-SubCell"/>
</dbReference>
<comment type="subcellular location">
    <subcellularLocation>
        <location evidence="1">Membrane</location>
    </subcellularLocation>
</comment>
<comment type="caution">
    <text evidence="8">The sequence shown here is derived from an EMBL/GenBank/DDBJ whole genome shotgun (WGS) entry which is preliminary data.</text>
</comment>
<comment type="similarity">
    <text evidence="2">Belongs to the major facilitator superfamily. Sugar transporter (TC 2.A.1.1) family.</text>
</comment>
<dbReference type="PANTHER" id="PTHR23500:SF511">
    <property type="entry name" value="SUGAR TRANSPORT PROTEIN 2"/>
    <property type="match status" value="1"/>
</dbReference>
<feature type="transmembrane region" description="Helical" evidence="7">
    <location>
        <begin position="58"/>
        <end position="80"/>
    </location>
</feature>
<dbReference type="InterPro" id="IPR036259">
    <property type="entry name" value="MFS_trans_sf"/>
</dbReference>
<keyword evidence="5 7" id="KW-1133">Transmembrane helix</keyword>
<evidence type="ECO:0000256" key="3">
    <source>
        <dbReference type="ARBA" id="ARBA00022448"/>
    </source>
</evidence>
<feature type="transmembrane region" description="Helical" evidence="7">
    <location>
        <begin position="21"/>
        <end position="46"/>
    </location>
</feature>
<dbReference type="InterPro" id="IPR005828">
    <property type="entry name" value="MFS_sugar_transport-like"/>
</dbReference>
<organism evidence="8 9">
    <name type="scientific">Cardamine amara subsp. amara</name>
    <dbReference type="NCBI Taxonomy" id="228776"/>
    <lineage>
        <taxon>Eukaryota</taxon>
        <taxon>Viridiplantae</taxon>
        <taxon>Streptophyta</taxon>
        <taxon>Embryophyta</taxon>
        <taxon>Tracheophyta</taxon>
        <taxon>Spermatophyta</taxon>
        <taxon>Magnoliopsida</taxon>
        <taxon>eudicotyledons</taxon>
        <taxon>Gunneridae</taxon>
        <taxon>Pentapetalae</taxon>
        <taxon>rosids</taxon>
        <taxon>malvids</taxon>
        <taxon>Brassicales</taxon>
        <taxon>Brassicaceae</taxon>
        <taxon>Cardamineae</taxon>
        <taxon>Cardamine</taxon>
    </lineage>
</organism>
<keyword evidence="8" id="KW-0762">Sugar transport</keyword>
<keyword evidence="3" id="KW-0813">Transport</keyword>
<dbReference type="SUPFAM" id="SSF103473">
    <property type="entry name" value="MFS general substrate transporter"/>
    <property type="match status" value="1"/>
</dbReference>
<keyword evidence="4 7" id="KW-0812">Transmembrane</keyword>
<keyword evidence="6 7" id="KW-0472">Membrane</keyword>
<evidence type="ECO:0000313" key="9">
    <source>
        <dbReference type="Proteomes" id="UP001558713"/>
    </source>
</evidence>
<proteinExistence type="inferred from homology"/>
<dbReference type="Gene3D" id="1.20.1250.20">
    <property type="entry name" value="MFS general substrate transporter like domains"/>
    <property type="match status" value="1"/>
</dbReference>
<evidence type="ECO:0000256" key="1">
    <source>
        <dbReference type="ARBA" id="ARBA00004370"/>
    </source>
</evidence>
<evidence type="ECO:0000256" key="7">
    <source>
        <dbReference type="SAM" id="Phobius"/>
    </source>
</evidence>
<name>A0ABD1AKS0_CARAN</name>
<evidence type="ECO:0000313" key="8">
    <source>
        <dbReference type="EMBL" id="KAL1207023.1"/>
    </source>
</evidence>
<reference evidence="8 9" key="1">
    <citation type="submission" date="2024-04" db="EMBL/GenBank/DDBJ databases">
        <title>Genome assembly C_amara_ONT_v2.</title>
        <authorList>
            <person name="Yant L."/>
            <person name="Moore C."/>
            <person name="Slenker M."/>
        </authorList>
    </citation>
    <scope>NUCLEOTIDE SEQUENCE [LARGE SCALE GENOMIC DNA]</scope>
    <source>
        <tissue evidence="8">Leaf</tissue>
    </source>
</reference>
<gene>
    <name evidence="8" type="ORF">V5N11_029837</name>
</gene>
<protein>
    <submittedName>
        <fullName evidence="8">Sugar transport protein 2</fullName>
    </submittedName>
</protein>
<dbReference type="Pfam" id="PF00083">
    <property type="entry name" value="Sugar_tr"/>
    <property type="match status" value="1"/>
</dbReference>
<keyword evidence="9" id="KW-1185">Reference proteome</keyword>
<evidence type="ECO:0000256" key="5">
    <source>
        <dbReference type="ARBA" id="ARBA00022989"/>
    </source>
</evidence>
<evidence type="ECO:0000256" key="6">
    <source>
        <dbReference type="ARBA" id="ARBA00023136"/>
    </source>
</evidence>
<dbReference type="InterPro" id="IPR045262">
    <property type="entry name" value="STP/PLT_plant"/>
</dbReference>
<accession>A0ABD1AKS0</accession>
<evidence type="ECO:0000256" key="4">
    <source>
        <dbReference type="ARBA" id="ARBA00022692"/>
    </source>
</evidence>
<dbReference type="Proteomes" id="UP001558713">
    <property type="component" value="Unassembled WGS sequence"/>
</dbReference>
<dbReference type="AlphaFoldDB" id="A0ABD1AKS0"/>
<evidence type="ECO:0000256" key="2">
    <source>
        <dbReference type="ARBA" id="ARBA00010992"/>
    </source>
</evidence>